<name>A0A6I3KZ62_9NOCA</name>
<evidence type="ECO:0000313" key="2">
    <source>
        <dbReference type="Proteomes" id="UP000432464"/>
    </source>
</evidence>
<organism evidence="1 2">
    <name type="scientific">Nocardia aurantiaca</name>
    <dbReference type="NCBI Taxonomy" id="2675850"/>
    <lineage>
        <taxon>Bacteria</taxon>
        <taxon>Bacillati</taxon>
        <taxon>Actinomycetota</taxon>
        <taxon>Actinomycetes</taxon>
        <taxon>Mycobacteriales</taxon>
        <taxon>Nocardiaceae</taxon>
        <taxon>Nocardia</taxon>
    </lineage>
</organism>
<dbReference type="SUPFAM" id="SSF54427">
    <property type="entry name" value="NTF2-like"/>
    <property type="match status" value="1"/>
</dbReference>
<dbReference type="Gene3D" id="3.10.450.50">
    <property type="match status" value="1"/>
</dbReference>
<sequence>MWSVDQSLGIDCSNPVQPNPISGIGVAVSGCAGADSRISRGAVRRLSSVACVASGAFAIVFSINLERKFAVVQQDPKIKAISEFFEAYGRYDLDGMKAVLTDDIAWTIPGHHALSGTKHGWKKCSLSSTSWRRRA</sequence>
<comment type="caution">
    <text evidence="1">The sequence shown here is derived from an EMBL/GenBank/DDBJ whole genome shotgun (WGS) entry which is preliminary data.</text>
</comment>
<accession>A0A6I3KZ62</accession>
<dbReference type="Proteomes" id="UP000432464">
    <property type="component" value="Unassembled WGS sequence"/>
</dbReference>
<dbReference type="AlphaFoldDB" id="A0A6I3KZ62"/>
<evidence type="ECO:0008006" key="3">
    <source>
        <dbReference type="Google" id="ProtNLM"/>
    </source>
</evidence>
<dbReference type="RefSeq" id="WP_154790425.1">
    <property type="nucleotide sequence ID" value="NZ_WMBB01000012.1"/>
</dbReference>
<dbReference type="EMBL" id="WMBB01000012">
    <property type="protein sequence ID" value="MTE16003.1"/>
    <property type="molecule type" value="Genomic_DNA"/>
</dbReference>
<gene>
    <name evidence="1" type="ORF">GLP40_24925</name>
</gene>
<reference evidence="1 2" key="1">
    <citation type="submission" date="2019-11" db="EMBL/GenBank/DDBJ databases">
        <title>Nocardia sp. nov. CT2-14 isolated from soil.</title>
        <authorList>
            <person name="Kanchanasin P."/>
            <person name="Tanasupawat S."/>
            <person name="Yuki M."/>
            <person name="Kudo T."/>
        </authorList>
    </citation>
    <scope>NUCLEOTIDE SEQUENCE [LARGE SCALE GENOMIC DNA]</scope>
    <source>
        <strain evidence="1 2">CT2-14</strain>
    </source>
</reference>
<protein>
    <recommendedName>
        <fullName evidence="3">SnoaL-like domain-containing protein</fullName>
    </recommendedName>
</protein>
<dbReference type="InterPro" id="IPR032710">
    <property type="entry name" value="NTF2-like_dom_sf"/>
</dbReference>
<keyword evidence="2" id="KW-1185">Reference proteome</keyword>
<proteinExistence type="predicted"/>
<evidence type="ECO:0000313" key="1">
    <source>
        <dbReference type="EMBL" id="MTE16003.1"/>
    </source>
</evidence>